<dbReference type="PANTHER" id="PTHR40943">
    <property type="entry name" value="CYTOPLASMIC PROTEIN-RELATED"/>
    <property type="match status" value="1"/>
</dbReference>
<dbReference type="InterPro" id="IPR011051">
    <property type="entry name" value="RmlC_Cupin_sf"/>
</dbReference>
<dbReference type="PANTHER" id="PTHR40943:SF1">
    <property type="entry name" value="CYTOPLASMIC PROTEIN"/>
    <property type="match status" value="1"/>
</dbReference>
<dbReference type="Pfam" id="PF05899">
    <property type="entry name" value="Cupin_3"/>
    <property type="match status" value="1"/>
</dbReference>
<reference evidence="2" key="1">
    <citation type="submission" date="2024-07" db="EMBL/GenBank/DDBJ databases">
        <authorList>
            <person name="Biller S.J."/>
        </authorList>
    </citation>
    <scope>NUCLEOTIDE SEQUENCE</scope>
    <source>
        <strain evidence="2">WC2420</strain>
    </source>
</reference>
<feature type="domain" description="(S)-ureidoglycine aminohydrolase cupin" evidence="1">
    <location>
        <begin position="45"/>
        <end position="112"/>
    </location>
</feature>
<sequence length="120" mass="13222">MKVQKIAQPASIKVLESWGNVEGLPDTPAVKLSGIQKVIPGKEDIDTGIFECSAGSYRRSVKQAEIMHFLNGKGSFTPDGEETLEFTAGDSFFFEANTEGTWVIETDMRKLYVIFDALEA</sequence>
<protein>
    <submittedName>
        <fullName evidence="2">Cupin domain-containing protein</fullName>
    </submittedName>
</protein>
<organism evidence="2">
    <name type="scientific">Rouxiella sp. WC2420</name>
    <dbReference type="NCBI Taxonomy" id="3234145"/>
    <lineage>
        <taxon>Bacteria</taxon>
        <taxon>Pseudomonadati</taxon>
        <taxon>Pseudomonadota</taxon>
        <taxon>Gammaproteobacteria</taxon>
        <taxon>Enterobacterales</taxon>
        <taxon>Yersiniaceae</taxon>
        <taxon>Rouxiella</taxon>
    </lineage>
</organism>
<dbReference type="AlphaFoldDB" id="A0AB39VKM3"/>
<dbReference type="Gene3D" id="2.60.120.10">
    <property type="entry name" value="Jelly Rolls"/>
    <property type="match status" value="1"/>
</dbReference>
<evidence type="ECO:0000313" key="2">
    <source>
        <dbReference type="EMBL" id="XDU70726.1"/>
    </source>
</evidence>
<name>A0AB39VKM3_9GAMM</name>
<dbReference type="SUPFAM" id="SSF51182">
    <property type="entry name" value="RmlC-like cupins"/>
    <property type="match status" value="1"/>
</dbReference>
<evidence type="ECO:0000259" key="1">
    <source>
        <dbReference type="Pfam" id="PF05899"/>
    </source>
</evidence>
<dbReference type="CDD" id="cd02227">
    <property type="entry name" value="cupin_TM1112-like"/>
    <property type="match status" value="1"/>
</dbReference>
<dbReference type="InterPro" id="IPR008579">
    <property type="entry name" value="UGlyAH_Cupin_dom"/>
</dbReference>
<dbReference type="RefSeq" id="WP_009635397.1">
    <property type="nucleotide sequence ID" value="NZ_CP165628.1"/>
</dbReference>
<gene>
    <name evidence="2" type="ORF">AB3G37_14195</name>
</gene>
<dbReference type="InterPro" id="IPR014710">
    <property type="entry name" value="RmlC-like_jellyroll"/>
</dbReference>
<proteinExistence type="predicted"/>
<accession>A0AB39VKM3</accession>
<dbReference type="EMBL" id="CP165628">
    <property type="protein sequence ID" value="XDU70726.1"/>
    <property type="molecule type" value="Genomic_DNA"/>
</dbReference>